<feature type="transmembrane region" description="Helical" evidence="8">
    <location>
        <begin position="83"/>
        <end position="102"/>
    </location>
</feature>
<dbReference type="GO" id="GO:0005886">
    <property type="term" value="C:plasma membrane"/>
    <property type="evidence" value="ECO:0007669"/>
    <property type="project" value="UniProtKB-SubCell"/>
</dbReference>
<evidence type="ECO:0000256" key="1">
    <source>
        <dbReference type="ARBA" id="ARBA00004651"/>
    </source>
</evidence>
<dbReference type="InterPro" id="IPR014263">
    <property type="entry name" value="Methanolan_biosynth_EpsI"/>
</dbReference>
<evidence type="ECO:0000256" key="6">
    <source>
        <dbReference type="ARBA" id="ARBA00022989"/>
    </source>
</evidence>
<keyword evidence="7 8" id="KW-0472">Membrane</keyword>
<keyword evidence="3" id="KW-0645">Protease</keyword>
<feature type="transmembrane region" description="Helical" evidence="8">
    <location>
        <begin position="109"/>
        <end position="127"/>
    </location>
</feature>
<name>A0A0M7B750_9RHOB</name>
<dbReference type="InterPro" id="IPR013426">
    <property type="entry name" value="EpsH-like"/>
</dbReference>
<protein>
    <submittedName>
        <fullName evidence="10">Exosortase D, VPLPA-CTERM-specific</fullName>
    </submittedName>
</protein>
<dbReference type="InterPro" id="IPR026491">
    <property type="entry name" value="ExosortD_VPLPA"/>
</dbReference>
<feature type="transmembrane region" description="Helical" evidence="8">
    <location>
        <begin position="226"/>
        <end position="249"/>
    </location>
</feature>
<evidence type="ECO:0000256" key="7">
    <source>
        <dbReference type="ARBA" id="ARBA00023136"/>
    </source>
</evidence>
<keyword evidence="5" id="KW-0378">Hydrolase</keyword>
<dbReference type="EMBL" id="CYPR01000027">
    <property type="protein sequence ID" value="CUH20433.1"/>
    <property type="molecule type" value="Genomic_DNA"/>
</dbReference>
<dbReference type="NCBIfam" id="TIGR04178">
    <property type="entry name" value="exo_archaeo"/>
    <property type="match status" value="1"/>
</dbReference>
<dbReference type="STRING" id="313367.JSE7799_00512"/>
<evidence type="ECO:0000259" key="9">
    <source>
        <dbReference type="Pfam" id="PF11984"/>
    </source>
</evidence>
<feature type="transmembrane region" description="Helical" evidence="8">
    <location>
        <begin position="269"/>
        <end position="288"/>
    </location>
</feature>
<keyword evidence="4 8" id="KW-0812">Transmembrane</keyword>
<dbReference type="InterPro" id="IPR019127">
    <property type="entry name" value="Exosortase"/>
</dbReference>
<evidence type="ECO:0000256" key="8">
    <source>
        <dbReference type="SAM" id="Phobius"/>
    </source>
</evidence>
<keyword evidence="11" id="KW-1185">Reference proteome</keyword>
<keyword evidence="2" id="KW-1003">Cell membrane</keyword>
<feature type="transmembrane region" description="Helical" evidence="8">
    <location>
        <begin position="321"/>
        <end position="339"/>
    </location>
</feature>
<evidence type="ECO:0000313" key="11">
    <source>
        <dbReference type="Proteomes" id="UP000049455"/>
    </source>
</evidence>
<dbReference type="Proteomes" id="UP000049455">
    <property type="component" value="Unassembled WGS sequence"/>
</dbReference>
<evidence type="ECO:0000256" key="5">
    <source>
        <dbReference type="ARBA" id="ARBA00022801"/>
    </source>
</evidence>
<gene>
    <name evidence="10" type="ORF">JSE7799_00512</name>
</gene>
<dbReference type="GO" id="GO:0006508">
    <property type="term" value="P:proteolysis"/>
    <property type="evidence" value="ECO:0007669"/>
    <property type="project" value="UniProtKB-KW"/>
</dbReference>
<evidence type="ECO:0000256" key="4">
    <source>
        <dbReference type="ARBA" id="ARBA00022692"/>
    </source>
</evidence>
<reference evidence="10 11" key="1">
    <citation type="submission" date="2015-09" db="EMBL/GenBank/DDBJ databases">
        <authorList>
            <person name="Jackson K.R."/>
            <person name="Lunt B.L."/>
            <person name="Fisher J.N.B."/>
            <person name="Gardner A.V."/>
            <person name="Bailey M.E."/>
            <person name="Deus L.M."/>
            <person name="Earl A.S."/>
            <person name="Gibby P.D."/>
            <person name="Hartmann K.A."/>
            <person name="Liu J.E."/>
            <person name="Manci A.M."/>
            <person name="Nielsen D.A."/>
            <person name="Solomon M.B."/>
            <person name="Breakwell D.P."/>
            <person name="Burnett S.H."/>
            <person name="Grose J.H."/>
        </authorList>
    </citation>
    <scope>NUCLEOTIDE SEQUENCE [LARGE SCALE GENOMIC DNA]</scope>
    <source>
        <strain evidence="10 11">CECT 7799</strain>
    </source>
</reference>
<feature type="transmembrane region" description="Helical" evidence="8">
    <location>
        <begin position="199"/>
        <end position="217"/>
    </location>
</feature>
<accession>A0A0M7B750</accession>
<dbReference type="NCBIfam" id="TIGR02602">
    <property type="entry name" value="8TM_EpsH"/>
    <property type="match status" value="1"/>
</dbReference>
<dbReference type="NCBIfam" id="TIGR04152">
    <property type="entry name" value="exosort_VPLPA"/>
    <property type="match status" value="1"/>
</dbReference>
<keyword evidence="6 8" id="KW-1133">Transmembrane helix</keyword>
<dbReference type="Pfam" id="PF11984">
    <property type="entry name" value="DUF3485"/>
    <property type="match status" value="1"/>
</dbReference>
<dbReference type="GO" id="GO:0008233">
    <property type="term" value="F:peptidase activity"/>
    <property type="evidence" value="ECO:0007669"/>
    <property type="project" value="UniProtKB-KW"/>
</dbReference>
<dbReference type="Pfam" id="PF09721">
    <property type="entry name" value="Exosortase_EpsH"/>
    <property type="match status" value="1"/>
</dbReference>
<dbReference type="NCBIfam" id="TIGR02914">
    <property type="entry name" value="EpsI_fam"/>
    <property type="match status" value="1"/>
</dbReference>
<evidence type="ECO:0000313" key="10">
    <source>
        <dbReference type="EMBL" id="CUH20433.1"/>
    </source>
</evidence>
<sequence length="534" mass="59294">MSVSMTTRSVLQRLPALLNWGMFWLFLATLGTGLFLSEGLEALLKAWQLPEYSHGPLIPILSALLFLRQLKEYPERPGPVDDRWPGVAVVAAAFLMGAMGKLAHIPDIVAYATILWVGGILLISFGWSVGKHFWPPVLHLVYMLPLPDTIYYKATTSLQLISSELGVWFLRVLSVPVFLDGNIIDLGVLKLHVAEACSGLNYLFPILSFSYIFAVLYRGPIWHKAVLLLAAVPITVLMNSVRIAIAGVIANTWGTEWLEGFTHFFEGWVIFLICIMILFALAWCLLFLRRDKLSLVDALDLDTSGWASQAMRLRHLRASPALVTAAGIAAGALLVWQLVPDNRSMVVARDSFAVFPRSLGDWHQVGTPEVLEPQIADRLQADDYHSITLDKSGAATSVGLFMAWYQDQTQGGVHSPEICLPASGWEIAWLERTELSRDLGLEQPFNLNRAIIQKGETRMLVYYWFQQGSRTVAWDIAAKFHLLMDGITTGQTDGGMIRLTTAITGNETDAAAEARLQDVIRELLGPLPRFLPET</sequence>
<dbReference type="AlphaFoldDB" id="A0A0M7B750"/>
<proteinExistence type="predicted"/>
<organism evidence="10 11">
    <name type="scientific">Jannaschia seosinensis</name>
    <dbReference type="NCBI Taxonomy" id="313367"/>
    <lineage>
        <taxon>Bacteria</taxon>
        <taxon>Pseudomonadati</taxon>
        <taxon>Pseudomonadota</taxon>
        <taxon>Alphaproteobacteria</taxon>
        <taxon>Rhodobacterales</taxon>
        <taxon>Roseobacteraceae</taxon>
        <taxon>Jannaschia</taxon>
    </lineage>
</organism>
<evidence type="ECO:0000256" key="3">
    <source>
        <dbReference type="ARBA" id="ARBA00022670"/>
    </source>
</evidence>
<evidence type="ECO:0000256" key="2">
    <source>
        <dbReference type="ARBA" id="ARBA00022475"/>
    </source>
</evidence>
<comment type="subcellular location">
    <subcellularLocation>
        <location evidence="1">Cell membrane</location>
        <topology evidence="1">Multi-pass membrane protein</topology>
    </subcellularLocation>
</comment>
<feature type="domain" description="Methanolan biosynthesis EpsI" evidence="9">
    <location>
        <begin position="326"/>
        <end position="530"/>
    </location>
</feature>
<dbReference type="InterPro" id="IPR026392">
    <property type="entry name" value="Exo/Archaeosortase_dom"/>
</dbReference>
<feature type="transmembrane region" description="Helical" evidence="8">
    <location>
        <begin position="20"/>
        <end position="40"/>
    </location>
</feature>